<comment type="caution">
    <text evidence="3">The sequence shown here is derived from an EMBL/GenBank/DDBJ whole genome shotgun (WGS) entry which is preliminary data.</text>
</comment>
<proteinExistence type="predicted"/>
<evidence type="ECO:0000256" key="1">
    <source>
        <dbReference type="SAM" id="SignalP"/>
    </source>
</evidence>
<feature type="domain" description="DUF732" evidence="2">
    <location>
        <begin position="28"/>
        <end position="94"/>
    </location>
</feature>
<accession>A0A439DV24</accession>
<dbReference type="AlphaFoldDB" id="A0A439DV24"/>
<sequence>MMRGRGGIASVLAVCGAVALSAPAQADEYDFIAQLDGMGVYYTSVLDMIDIGKELCHELRFGVAPPAVLGKLQRTGFAPAEAAIVLLAAVDTMCLDAKPAVVEWARGIGYTQPL</sequence>
<feature type="signal peptide" evidence="1">
    <location>
        <begin position="1"/>
        <end position="26"/>
    </location>
</feature>
<evidence type="ECO:0000259" key="2">
    <source>
        <dbReference type="Pfam" id="PF05305"/>
    </source>
</evidence>
<dbReference type="Pfam" id="PF05305">
    <property type="entry name" value="DUF732"/>
    <property type="match status" value="1"/>
</dbReference>
<dbReference type="InterPro" id="IPR007969">
    <property type="entry name" value="DUF732"/>
</dbReference>
<feature type="chain" id="PRO_5019334131" description="DUF732 domain-containing protein" evidence="1">
    <location>
        <begin position="27"/>
        <end position="114"/>
    </location>
</feature>
<evidence type="ECO:0000313" key="4">
    <source>
        <dbReference type="Proteomes" id="UP000287177"/>
    </source>
</evidence>
<dbReference type="Proteomes" id="UP000287177">
    <property type="component" value="Unassembled WGS sequence"/>
</dbReference>
<organism evidence="3 4">
    <name type="scientific">Mycolicibacterium elephantis DSM 44368</name>
    <dbReference type="NCBI Taxonomy" id="1335622"/>
    <lineage>
        <taxon>Bacteria</taxon>
        <taxon>Bacillati</taxon>
        <taxon>Actinomycetota</taxon>
        <taxon>Actinomycetes</taxon>
        <taxon>Mycobacteriales</taxon>
        <taxon>Mycobacteriaceae</taxon>
        <taxon>Mycolicibacterium</taxon>
    </lineage>
</organism>
<name>A0A439DV24_9MYCO</name>
<keyword evidence="4" id="KW-1185">Reference proteome</keyword>
<evidence type="ECO:0000313" key="3">
    <source>
        <dbReference type="EMBL" id="RWA20882.1"/>
    </source>
</evidence>
<keyword evidence="1" id="KW-0732">Signal</keyword>
<reference evidence="3 4" key="1">
    <citation type="submission" date="2013-06" db="EMBL/GenBank/DDBJ databases">
        <title>The draft sequence of the Mycobacterium elephantis genome.</title>
        <authorList>
            <person name="Pettersson F.B."/>
            <person name="Das S."/>
            <person name="Dasgupta S."/>
            <person name="Bhattacharya A."/>
            <person name="Kirsebom L.A."/>
        </authorList>
    </citation>
    <scope>NUCLEOTIDE SEQUENCE [LARGE SCALE GENOMIC DNA]</scope>
    <source>
        <strain evidence="3 4">DSM 44368</strain>
    </source>
</reference>
<gene>
    <name evidence="3" type="ORF">MELE44368_02715</name>
</gene>
<dbReference type="EMBL" id="ATDN01000012">
    <property type="protein sequence ID" value="RWA20882.1"/>
    <property type="molecule type" value="Genomic_DNA"/>
</dbReference>
<protein>
    <recommendedName>
        <fullName evidence="2">DUF732 domain-containing protein</fullName>
    </recommendedName>
</protein>